<keyword evidence="5" id="KW-0067">ATP-binding</keyword>
<dbReference type="Gene3D" id="1.20.5.5270">
    <property type="match status" value="1"/>
</dbReference>
<dbReference type="InterPro" id="IPR027065">
    <property type="entry name" value="Lon_Prtase"/>
</dbReference>
<evidence type="ECO:0000256" key="7">
    <source>
        <dbReference type="ARBA" id="ARBA00066743"/>
    </source>
</evidence>
<dbReference type="GO" id="GO:0003697">
    <property type="term" value="F:single-stranded DNA binding"/>
    <property type="evidence" value="ECO:0007669"/>
    <property type="project" value="TreeGrafter"/>
</dbReference>
<organism evidence="10">
    <name type="scientific">Arcella intermedia</name>
    <dbReference type="NCBI Taxonomy" id="1963864"/>
    <lineage>
        <taxon>Eukaryota</taxon>
        <taxon>Amoebozoa</taxon>
        <taxon>Tubulinea</taxon>
        <taxon>Elardia</taxon>
        <taxon>Arcellinida</taxon>
        <taxon>Sphaerothecina</taxon>
        <taxon>Arcellidae</taxon>
        <taxon>Arcella</taxon>
    </lineage>
</organism>
<dbReference type="FunFam" id="3.40.50.300:FF:000021">
    <property type="entry name" value="Lon protease homolog"/>
    <property type="match status" value="1"/>
</dbReference>
<dbReference type="AlphaFoldDB" id="A0A6B2KZ80"/>
<dbReference type="EMBL" id="GIBP01000988">
    <property type="protein sequence ID" value="NDV29957.1"/>
    <property type="molecule type" value="Transcribed_RNA"/>
</dbReference>
<keyword evidence="1" id="KW-0645">Protease</keyword>
<evidence type="ECO:0000256" key="1">
    <source>
        <dbReference type="ARBA" id="ARBA00022670"/>
    </source>
</evidence>
<dbReference type="Pfam" id="PF05362">
    <property type="entry name" value="Lon_C"/>
    <property type="match status" value="1"/>
</dbReference>
<evidence type="ECO:0000256" key="3">
    <source>
        <dbReference type="ARBA" id="ARBA00022801"/>
    </source>
</evidence>
<name>A0A6B2KZ80_9EUKA</name>
<dbReference type="GO" id="GO:0006515">
    <property type="term" value="P:protein quality control for misfolded or incompletely synthesized proteins"/>
    <property type="evidence" value="ECO:0007669"/>
    <property type="project" value="TreeGrafter"/>
</dbReference>
<dbReference type="GO" id="GO:0016887">
    <property type="term" value="F:ATP hydrolysis activity"/>
    <property type="evidence" value="ECO:0007669"/>
    <property type="project" value="InterPro"/>
</dbReference>
<keyword evidence="3" id="KW-0378">Hydrolase</keyword>
<dbReference type="PROSITE" id="PS51786">
    <property type="entry name" value="LON_PROTEOLYTIC"/>
    <property type="match status" value="1"/>
</dbReference>
<dbReference type="PRINTS" id="PR00830">
    <property type="entry name" value="ENDOLAPTASE"/>
</dbReference>
<sequence length="659" mass="73801">MTMEQQQEIESQLTHFMNLFAGFSLNLESIRDKLASTRPSLNFSQFLDACTEFLSNPAAVKDISSETNLLKKSQLLLQLLKEHQDMITGISEQIQQNLGEPVLEKDFVQQEINHVQKMLQKDEQSYQVASKYISLFQSRLGNCKLPEQVATTINEEIEKLKELETYHSEFGLMCDYLDFVSSLPWDNYTKDNFDIHRASDILDQGHYGLKDVKERIKEFIATGAMTGTVKGKILCFTGPPGTGKTSIAKSIANTLDRQFHRISVGGTVDPSEIKGHRRTYIGSRAGKIINGMKQTKSSNPVLLIDEIDKIGRDPANCLLEALDPSQNTNFMDNYLDLPFNLSDVLFICTSNDHTKILPPLLDRMEVIEISGYVSQEKMEIAIQCLIPNEIEKIGLQKDVVTIGNDALNQVILQYCIDPGIRTLKKFIQRIFSKACLQIARGLKTRIHVDKENLQEYIDVSPPPRRRYYDSLPIGVSLSIHASYGSLLQYVETTVALGNKDKIKTTGSMGDVITESTNIAYTYAQNYLAKIDPQSNFFEKNSIHIHFPTGSIPKDSAACGAAIVTSLLSLALGTPAQDIAIIGEITLSGLILEAHGIKEKAIAAQTVGINEVILPVNNQAEWEQLEDIVKKDIKVHYVQNYHQVYPILFPQLHHPSNILN</sequence>
<dbReference type="GO" id="GO:0004252">
    <property type="term" value="F:serine-type endopeptidase activity"/>
    <property type="evidence" value="ECO:0007669"/>
    <property type="project" value="UniProtKB-EC"/>
</dbReference>
<dbReference type="PANTHER" id="PTHR43718:SF2">
    <property type="entry name" value="LON PROTEASE HOMOLOG, MITOCHONDRIAL"/>
    <property type="match status" value="1"/>
</dbReference>
<dbReference type="CDD" id="cd19500">
    <property type="entry name" value="RecA-like_Lon"/>
    <property type="match status" value="1"/>
</dbReference>
<protein>
    <recommendedName>
        <fullName evidence="7">endopeptidase La</fullName>
        <ecNumber evidence="7">3.4.21.53</ecNumber>
    </recommendedName>
</protein>
<dbReference type="GO" id="GO:0007005">
    <property type="term" value="P:mitochondrion organization"/>
    <property type="evidence" value="ECO:0007669"/>
    <property type="project" value="TreeGrafter"/>
</dbReference>
<dbReference type="InterPro" id="IPR004815">
    <property type="entry name" value="Lon_bac/euk-typ"/>
</dbReference>
<evidence type="ECO:0000256" key="8">
    <source>
        <dbReference type="PROSITE-ProRule" id="PRU01122"/>
    </source>
</evidence>
<feature type="domain" description="Lon proteolytic" evidence="9">
    <location>
        <begin position="470"/>
        <end position="650"/>
    </location>
</feature>
<evidence type="ECO:0000256" key="5">
    <source>
        <dbReference type="ARBA" id="ARBA00022840"/>
    </source>
</evidence>
<proteinExistence type="predicted"/>
<dbReference type="Gene3D" id="3.40.50.300">
    <property type="entry name" value="P-loop containing nucleotide triphosphate hydrolases"/>
    <property type="match status" value="1"/>
</dbReference>
<dbReference type="InterPro" id="IPR014721">
    <property type="entry name" value="Ribsml_uS5_D2-typ_fold_subgr"/>
</dbReference>
<comment type="caution">
    <text evidence="8">Lacks conserved residue(s) required for the propagation of feature annotation.</text>
</comment>
<evidence type="ECO:0000256" key="2">
    <source>
        <dbReference type="ARBA" id="ARBA00022741"/>
    </source>
</evidence>
<keyword evidence="2" id="KW-0547">Nucleotide-binding</keyword>
<evidence type="ECO:0000256" key="4">
    <source>
        <dbReference type="ARBA" id="ARBA00022825"/>
    </source>
</evidence>
<dbReference type="NCBIfam" id="TIGR00763">
    <property type="entry name" value="lon"/>
    <property type="match status" value="1"/>
</dbReference>
<dbReference type="InterPro" id="IPR003959">
    <property type="entry name" value="ATPase_AAA_core"/>
</dbReference>
<dbReference type="SUPFAM" id="SSF52540">
    <property type="entry name" value="P-loop containing nucleoside triphosphate hydrolases"/>
    <property type="match status" value="1"/>
</dbReference>
<comment type="catalytic activity">
    <reaction evidence="6">
        <text>Hydrolysis of proteins in presence of ATP.</text>
        <dbReference type="EC" id="3.4.21.53"/>
    </reaction>
</comment>
<reference evidence="10" key="1">
    <citation type="journal article" date="2020" name="J. Eukaryot. Microbiol.">
        <title>De novo Sequencing, Assembly and Annotation of the Transcriptome for the Free-Living Testate Amoeba Arcella intermedia.</title>
        <authorList>
            <person name="Ribeiro G.M."/>
            <person name="Porfirio-Sousa A.L."/>
            <person name="Maurer-Alcala X.X."/>
            <person name="Katz L.A."/>
            <person name="Lahr D.J.G."/>
        </authorList>
    </citation>
    <scope>NUCLEOTIDE SEQUENCE</scope>
</reference>
<dbReference type="InterPro" id="IPR054594">
    <property type="entry name" value="Lon_lid"/>
</dbReference>
<dbReference type="InterPro" id="IPR027417">
    <property type="entry name" value="P-loop_NTPase"/>
</dbReference>
<accession>A0A6B2KZ80</accession>
<dbReference type="EC" id="3.4.21.53" evidence="7"/>
<dbReference type="GO" id="GO:0004176">
    <property type="term" value="F:ATP-dependent peptidase activity"/>
    <property type="evidence" value="ECO:0007669"/>
    <property type="project" value="InterPro"/>
</dbReference>
<dbReference type="SUPFAM" id="SSF54211">
    <property type="entry name" value="Ribosomal protein S5 domain 2-like"/>
    <property type="match status" value="1"/>
</dbReference>
<dbReference type="GO" id="GO:0005524">
    <property type="term" value="F:ATP binding"/>
    <property type="evidence" value="ECO:0007669"/>
    <property type="project" value="UniProtKB-KW"/>
</dbReference>
<dbReference type="InterPro" id="IPR003593">
    <property type="entry name" value="AAA+_ATPase"/>
</dbReference>
<dbReference type="InterPro" id="IPR008269">
    <property type="entry name" value="Lon_proteolytic"/>
</dbReference>
<dbReference type="Gene3D" id="3.30.230.10">
    <property type="match status" value="1"/>
</dbReference>
<dbReference type="Gene3D" id="1.10.8.60">
    <property type="match status" value="1"/>
</dbReference>
<dbReference type="PANTHER" id="PTHR43718">
    <property type="entry name" value="LON PROTEASE"/>
    <property type="match status" value="1"/>
</dbReference>
<keyword evidence="4" id="KW-0720">Serine protease</keyword>
<dbReference type="GO" id="GO:0051131">
    <property type="term" value="P:chaperone-mediated protein complex assembly"/>
    <property type="evidence" value="ECO:0007669"/>
    <property type="project" value="TreeGrafter"/>
</dbReference>
<evidence type="ECO:0000259" key="9">
    <source>
        <dbReference type="PROSITE" id="PS51786"/>
    </source>
</evidence>
<evidence type="ECO:0000256" key="6">
    <source>
        <dbReference type="ARBA" id="ARBA00050665"/>
    </source>
</evidence>
<dbReference type="GO" id="GO:0005759">
    <property type="term" value="C:mitochondrial matrix"/>
    <property type="evidence" value="ECO:0007669"/>
    <property type="project" value="TreeGrafter"/>
</dbReference>
<dbReference type="SMART" id="SM00382">
    <property type="entry name" value="AAA"/>
    <property type="match status" value="1"/>
</dbReference>
<dbReference type="InterPro" id="IPR020568">
    <property type="entry name" value="Ribosomal_Su5_D2-typ_SF"/>
</dbReference>
<dbReference type="Pfam" id="PF22667">
    <property type="entry name" value="Lon_lid"/>
    <property type="match status" value="1"/>
</dbReference>
<dbReference type="Pfam" id="PF00004">
    <property type="entry name" value="AAA"/>
    <property type="match status" value="1"/>
</dbReference>
<evidence type="ECO:0000313" key="10">
    <source>
        <dbReference type="EMBL" id="NDV29957.1"/>
    </source>
</evidence>